<name>A0ABQ8ULT8_9EUKA</name>
<dbReference type="InterPro" id="IPR050222">
    <property type="entry name" value="MATE_MdtK"/>
</dbReference>
<feature type="compositionally biased region" description="Low complexity" evidence="3">
    <location>
        <begin position="489"/>
        <end position="498"/>
    </location>
</feature>
<evidence type="ECO:0000256" key="4">
    <source>
        <dbReference type="SAM" id="Phobius"/>
    </source>
</evidence>
<feature type="transmembrane region" description="Helical" evidence="4">
    <location>
        <begin position="198"/>
        <end position="219"/>
    </location>
</feature>
<feature type="region of interest" description="Disordered" evidence="3">
    <location>
        <begin position="540"/>
        <end position="588"/>
    </location>
</feature>
<feature type="compositionally biased region" description="Low complexity" evidence="3">
    <location>
        <begin position="1303"/>
        <end position="1334"/>
    </location>
</feature>
<feature type="region of interest" description="Disordered" evidence="3">
    <location>
        <begin position="613"/>
        <end position="687"/>
    </location>
</feature>
<feature type="compositionally biased region" description="Low complexity" evidence="3">
    <location>
        <begin position="1036"/>
        <end position="1045"/>
    </location>
</feature>
<keyword evidence="2" id="KW-0813">Transport</keyword>
<dbReference type="Pfam" id="PF01554">
    <property type="entry name" value="MatE"/>
    <property type="match status" value="1"/>
</dbReference>
<evidence type="ECO:0000313" key="5">
    <source>
        <dbReference type="EMBL" id="KAJ4457740.1"/>
    </source>
</evidence>
<protein>
    <submittedName>
        <fullName evidence="5">Uncharacterized protein</fullName>
    </submittedName>
</protein>
<feature type="compositionally biased region" description="Polar residues" evidence="3">
    <location>
        <begin position="757"/>
        <end position="781"/>
    </location>
</feature>
<feature type="compositionally biased region" description="Low complexity" evidence="3">
    <location>
        <begin position="675"/>
        <end position="687"/>
    </location>
</feature>
<feature type="region of interest" description="Disordered" evidence="3">
    <location>
        <begin position="1302"/>
        <end position="1400"/>
    </location>
</feature>
<feature type="region of interest" description="Disordered" evidence="3">
    <location>
        <begin position="1095"/>
        <end position="1128"/>
    </location>
</feature>
<feature type="transmembrane region" description="Helical" evidence="4">
    <location>
        <begin position="225"/>
        <end position="247"/>
    </location>
</feature>
<keyword evidence="4" id="KW-0812">Transmembrane</keyword>
<proteinExistence type="inferred from homology"/>
<evidence type="ECO:0000313" key="6">
    <source>
        <dbReference type="Proteomes" id="UP001141327"/>
    </source>
</evidence>
<dbReference type="Proteomes" id="UP001141327">
    <property type="component" value="Unassembled WGS sequence"/>
</dbReference>
<feature type="compositionally biased region" description="Acidic residues" evidence="3">
    <location>
        <begin position="572"/>
        <end position="585"/>
    </location>
</feature>
<evidence type="ECO:0000256" key="2">
    <source>
        <dbReference type="ARBA" id="ARBA00022448"/>
    </source>
</evidence>
<feature type="transmembrane region" description="Helical" evidence="4">
    <location>
        <begin position="26"/>
        <end position="48"/>
    </location>
</feature>
<comment type="similarity">
    <text evidence="1">Belongs to the multi antimicrobial extrusion (MATE) (TC 2.A.66.1) family.</text>
</comment>
<feature type="compositionally biased region" description="Acidic residues" evidence="3">
    <location>
        <begin position="462"/>
        <end position="476"/>
    </location>
</feature>
<feature type="region of interest" description="Disordered" evidence="3">
    <location>
        <begin position="435"/>
        <end position="501"/>
    </location>
</feature>
<feature type="region of interest" description="Disordered" evidence="3">
    <location>
        <begin position="506"/>
        <end position="525"/>
    </location>
</feature>
<feature type="compositionally biased region" description="Low complexity" evidence="3">
    <location>
        <begin position="971"/>
        <end position="1007"/>
    </location>
</feature>
<dbReference type="PANTHER" id="PTHR43298">
    <property type="entry name" value="MULTIDRUG RESISTANCE PROTEIN NORM-RELATED"/>
    <property type="match status" value="1"/>
</dbReference>
<feature type="region of interest" description="Disordered" evidence="3">
    <location>
        <begin position="1160"/>
        <end position="1181"/>
    </location>
</feature>
<sequence length="1400" mass="145912">MSACDVGIGMDACIGIKVLRTVTRDYFSAATLIGTGCGLLVFLVPFLTKRRWRRTYLTAQWRFNWKLTVTLTGNGFGVALQRSLTTVVLLVFFLFLERGGPLPLAAGSIATNLYQLFAQFMLSISAGLQIIAARHLGQNQPAVVSRATWTGLEPGPQRAGGDCGLAAPGIWVSLTPSLLPRWSASLPAIDPGRDARHLVYIVTAMLLCDVFSAVLGAALRAAGDIYLPLLVDIAASGLVLLLPTWFLAPLGVYWPWLLRLGYALLMAAFFVWRFLRGETYDCVHFDSRLRVARSTINDTQSTLAPAPIPVVDFALLGGLLKSQRLYHALTPAPPTNKELAGLTDLSPPGLTPRSRRHLLTPLLAPSRAAPRMKKQSSPRIVHLTPTTITPPLHRPATQTTVAAPGSLRLVPVEAQSPATCPAGVLRHLWPGRRRSRARAAAEAAGDPPGQAADETASTSSAEAEEFSFSSDEDDDTATAGRRPATSGHLPRSASLVAPAPLPPPRTLAHWCPSGEAQAATEDDDGAVVVGRLPRMDGSATVRGVKIPRARSLPMLRCPPPPGDAAGHHDQADDPQDLPETGDEDTDRQPLMAQGHRHFVGSMRRRWAAHWQRTSRGLARRAVASRRGSPGAAARATPEAAAATPSRPPLPPSSRLGARTPRNHPAAQQRQRPVVGTPSSRGSGSSPSGEKVCCSCLAGCRFCLPTAIWLCDLDVRSGCAIWLCDLGRTDVLRGGRYGCATVLMAVPRGTPAAPGSSAGLTTSPSLASPGSGEQQFPSTAATVNWSGGGPDHGCAEVALSPGVWVSPEQGRNAYSSPPFFSCPKTHWSPPFFSCPNVLAPHHKHLNPFPGSFLPRSSRQVKTRRNTCAFIGHICGSFLLFVSSCEECKWPLPPSFLRGPHATPYAPLPAPHPFPQYQSAQDAQAQDELNALSPSCAFPKHPTPQLTPLPTGPRGRSPSPAPSATLTDLLRTPSSCSSRGSASSRPASGPCPGRRGRSSSRNPIRGPSPTAGSPRASPGGLGYLLSTASPDPAPAPTPTASAGPATRSPFVLVTPALAPSRGSGPAEGPEHEEVEEALELLPLGDAQPDGCAPVDPTALIPSVLPPATGPDHARARSSPTRPKIPAPGCQTPLFPAVSSTSLLKHLARSQTVGGPHKLRVEAETPSVGSSATTNTTLSSVVPPGCTAPILQSPGGLASSPFAASPFRLASASTSTSGRLLPYGGVVLPHAASPQPCPSAAPTPAAPLRSGIPAPSKELTSAQPSGTLAAEAPVVAVSPKQEPAFPGSSTQDMRPSPPVVRVIAVPSPTESPTSPATDAASASPEATSGSTLSTTSTIQPAGCATAGSLPEQRSRHQASDPELPMLLDCTVGSLFDSVGGSAGSGAPQEHQEEKQVAIGPPPN</sequence>
<feature type="compositionally biased region" description="Low complexity" evidence="3">
    <location>
        <begin position="950"/>
        <end position="963"/>
    </location>
</feature>
<dbReference type="InterPro" id="IPR002528">
    <property type="entry name" value="MATE_fam"/>
</dbReference>
<keyword evidence="4" id="KW-0472">Membrane</keyword>
<feature type="region of interest" description="Disordered" evidence="3">
    <location>
        <begin position="750"/>
        <end position="781"/>
    </location>
</feature>
<feature type="compositionally biased region" description="Pro residues" evidence="3">
    <location>
        <begin position="1232"/>
        <end position="1242"/>
    </location>
</feature>
<feature type="transmembrane region" description="Helical" evidence="4">
    <location>
        <begin position="69"/>
        <end position="96"/>
    </location>
</feature>
<reference evidence="5" key="1">
    <citation type="journal article" date="2022" name="bioRxiv">
        <title>Genomics of Preaxostyla Flagellates Illuminates Evolutionary Transitions and the Path Towards Mitochondrial Loss.</title>
        <authorList>
            <person name="Novak L.V.F."/>
            <person name="Treitli S.C."/>
            <person name="Pyrih J."/>
            <person name="Halakuc P."/>
            <person name="Pipaliya S.V."/>
            <person name="Vacek V."/>
            <person name="Brzon O."/>
            <person name="Soukal P."/>
            <person name="Eme L."/>
            <person name="Dacks J.B."/>
            <person name="Karnkowska A."/>
            <person name="Elias M."/>
            <person name="Hampl V."/>
        </authorList>
    </citation>
    <scope>NUCLEOTIDE SEQUENCE</scope>
    <source>
        <strain evidence="5">RCP-MX</strain>
    </source>
</reference>
<keyword evidence="6" id="KW-1185">Reference proteome</keyword>
<feature type="transmembrane region" description="Helical" evidence="4">
    <location>
        <begin position="256"/>
        <end position="275"/>
    </location>
</feature>
<feature type="compositionally biased region" description="Pro residues" evidence="3">
    <location>
        <begin position="939"/>
        <end position="949"/>
    </location>
</feature>
<dbReference type="EMBL" id="JAPMOS010000040">
    <property type="protein sequence ID" value="KAJ4457740.1"/>
    <property type="molecule type" value="Genomic_DNA"/>
</dbReference>
<accession>A0ABQ8ULT8</accession>
<evidence type="ECO:0000256" key="3">
    <source>
        <dbReference type="SAM" id="MobiDB-lite"/>
    </source>
</evidence>
<feature type="region of interest" description="Disordered" evidence="3">
    <location>
        <begin position="931"/>
        <end position="1045"/>
    </location>
</feature>
<feature type="region of interest" description="Disordered" evidence="3">
    <location>
        <begin position="905"/>
        <end position="924"/>
    </location>
</feature>
<feature type="compositionally biased region" description="Low complexity" evidence="3">
    <location>
        <begin position="614"/>
        <end position="644"/>
    </location>
</feature>
<comment type="caution">
    <text evidence="5">The sequence shown here is derived from an EMBL/GenBank/DDBJ whole genome shotgun (WGS) entry which is preliminary data.</text>
</comment>
<evidence type="ECO:0000256" key="1">
    <source>
        <dbReference type="ARBA" id="ARBA00010199"/>
    </source>
</evidence>
<organism evidence="5 6">
    <name type="scientific">Paratrimastix pyriformis</name>
    <dbReference type="NCBI Taxonomy" id="342808"/>
    <lineage>
        <taxon>Eukaryota</taxon>
        <taxon>Metamonada</taxon>
        <taxon>Preaxostyla</taxon>
        <taxon>Paratrimastigidae</taxon>
        <taxon>Paratrimastix</taxon>
    </lineage>
</organism>
<keyword evidence="4" id="KW-1133">Transmembrane helix</keyword>
<gene>
    <name evidence="5" type="ORF">PAPYR_6666</name>
</gene>
<feature type="transmembrane region" description="Helical" evidence="4">
    <location>
        <begin position="116"/>
        <end position="136"/>
    </location>
</feature>
<dbReference type="PANTHER" id="PTHR43298:SF2">
    <property type="entry name" value="FMN_FAD EXPORTER YEEO-RELATED"/>
    <property type="match status" value="1"/>
</dbReference>
<feature type="region of interest" description="Disordered" evidence="3">
    <location>
        <begin position="1229"/>
        <end position="1264"/>
    </location>
</feature>
<feature type="compositionally biased region" description="Polar residues" evidence="3">
    <location>
        <begin position="1164"/>
        <end position="1177"/>
    </location>
</feature>
<feature type="compositionally biased region" description="Low complexity" evidence="3">
    <location>
        <begin position="438"/>
        <end position="461"/>
    </location>
</feature>